<name>A0A3G5A076_9VIRU</name>
<organism evidence="3">
    <name type="scientific">Harvfovirus sp</name>
    <dbReference type="NCBI Taxonomy" id="2487768"/>
    <lineage>
        <taxon>Viruses</taxon>
        <taxon>Varidnaviria</taxon>
        <taxon>Bamfordvirae</taxon>
        <taxon>Nucleocytoviricota</taxon>
        <taxon>Megaviricetes</taxon>
        <taxon>Imitervirales</taxon>
        <taxon>Mimiviridae</taxon>
        <taxon>Klosneuvirinae</taxon>
    </lineage>
</organism>
<dbReference type="Pfam" id="PF10544">
    <property type="entry name" value="T5orf172"/>
    <property type="match status" value="1"/>
</dbReference>
<protein>
    <recommendedName>
        <fullName evidence="2">Bacteriophage T5 Orf172 DNA-binding domain-containing protein</fullName>
    </recommendedName>
</protein>
<dbReference type="EMBL" id="MK072245">
    <property type="protein sequence ID" value="AYV80585.1"/>
    <property type="molecule type" value="Genomic_DNA"/>
</dbReference>
<sequence>MTSEKKSMDDSESKTVQSILKKPPVRKRAVRKDSICKTTTLDTFDQDSLCEQVLNESPAKKSRTITKVIVPAKKISRRRFPDSVKEVRENLSDAKMYILYRIPEYKISTDEFIRTKGEGHELHEIIQILEKNNYSYHIRTHKNTNYKFFGNCDNYRKGSDRFFDILIKFLDTRYGLKVTREDISYTESKSVNGSYHYVIPSYYASCEKLKEIHSNFLNENSGELTYEADDGSKRIKKNVDTTIYEERWFRCPNQSKEGVTGTEHLIIKGTMKDFIFNFIENDSKCIEDLKYIDSSDTVEVMDIIYNKYEEYQKNQSKTKKERHPDKIDEQILPEILFSNHDIITIQKFFNEYKGIKPLKKYIEDEMKLIDYHKNHTELGYIYCLKNEMFKFYSDNFYKLGCTENMISRLNHFSTSYLKKCEVIYISKSIKYFRIAERILFKFLDQYRMERNREFFMCDIEIIKQKMDETVDLIESNEFLEIIGKFHLGVPCSIHMSIFCKHLFFDSKIKLMLEEWQNANISNVNELKIDDDELFDRILNTDQKSFSNQEMTKKIDLETKCRFIGFTEDNSIEKIIEYKDILNSDEEFTHHLNISLLIKNNDYITEKNKKLETYPVNNCRNYLSKIQLIKSLETIMGLNIFKINTRDDISRFEGKVELDELTRENIIHKFRISTNKEQNLNLESFEKWYYQLIQMVKHLCGSELFIMAKNALRNRKGKQKNYYTINKEILKKHMNLYYHRDNNYRNVDQCLLDICDIKKV</sequence>
<feature type="domain" description="Bacteriophage T5 Orf172 DNA-binding" evidence="2">
    <location>
        <begin position="379"/>
        <end position="464"/>
    </location>
</feature>
<evidence type="ECO:0000259" key="2">
    <source>
        <dbReference type="Pfam" id="PF10544"/>
    </source>
</evidence>
<feature type="region of interest" description="Disordered" evidence="1">
    <location>
        <begin position="1"/>
        <end position="27"/>
    </location>
</feature>
<accession>A0A3G5A076</accession>
<evidence type="ECO:0000313" key="3">
    <source>
        <dbReference type="EMBL" id="AYV80585.1"/>
    </source>
</evidence>
<reference evidence="3" key="1">
    <citation type="submission" date="2018-10" db="EMBL/GenBank/DDBJ databases">
        <title>Hidden diversity of soil giant viruses.</title>
        <authorList>
            <person name="Schulz F."/>
            <person name="Alteio L."/>
            <person name="Goudeau D."/>
            <person name="Ryan E.M."/>
            <person name="Malmstrom R.R."/>
            <person name="Blanchard J."/>
            <person name="Woyke T."/>
        </authorList>
    </citation>
    <scope>NUCLEOTIDE SEQUENCE</scope>
    <source>
        <strain evidence="3">HAV1</strain>
    </source>
</reference>
<dbReference type="InterPro" id="IPR018306">
    <property type="entry name" value="Phage_T5_Orf172_DNA-bd"/>
</dbReference>
<feature type="compositionally biased region" description="Basic and acidic residues" evidence="1">
    <location>
        <begin position="1"/>
        <end position="13"/>
    </location>
</feature>
<proteinExistence type="predicted"/>
<gene>
    <name evidence="3" type="ORF">Harvfovirus3_30</name>
</gene>
<evidence type="ECO:0000256" key="1">
    <source>
        <dbReference type="SAM" id="MobiDB-lite"/>
    </source>
</evidence>